<dbReference type="AlphaFoldDB" id="A0A327X1Y9"/>
<comment type="caution">
    <text evidence="2">The sequence shown here is derived from an EMBL/GenBank/DDBJ whole genome shotgun (WGS) entry which is preliminary data.</text>
</comment>
<feature type="transmembrane region" description="Helical" evidence="1">
    <location>
        <begin position="21"/>
        <end position="41"/>
    </location>
</feature>
<protein>
    <submittedName>
        <fullName evidence="2">Uncharacterized protein</fullName>
    </submittedName>
</protein>
<keyword evidence="1" id="KW-0472">Membrane</keyword>
<accession>A0A327X1Y9</accession>
<gene>
    <name evidence="2" type="ORF">LX87_01838</name>
</gene>
<keyword evidence="1" id="KW-0812">Transmembrane</keyword>
<sequence length="42" mass="4739">MYGAGCKSNTLYFAVAKMKNCIIEMRLNFFLFITAVFLASLP</sequence>
<dbReference type="Proteomes" id="UP000248790">
    <property type="component" value="Unassembled WGS sequence"/>
</dbReference>
<proteinExistence type="predicted"/>
<evidence type="ECO:0000313" key="3">
    <source>
        <dbReference type="Proteomes" id="UP000248790"/>
    </source>
</evidence>
<evidence type="ECO:0000313" key="2">
    <source>
        <dbReference type="EMBL" id="RAK00140.1"/>
    </source>
</evidence>
<keyword evidence="1" id="KW-1133">Transmembrane helix</keyword>
<dbReference type="EMBL" id="QLMC01000002">
    <property type="protein sequence ID" value="RAK00140.1"/>
    <property type="molecule type" value="Genomic_DNA"/>
</dbReference>
<reference evidence="2 3" key="1">
    <citation type="submission" date="2018-06" db="EMBL/GenBank/DDBJ databases">
        <title>Genomic Encyclopedia of Archaeal and Bacterial Type Strains, Phase II (KMG-II): from individual species to whole genera.</title>
        <authorList>
            <person name="Goeker M."/>
        </authorList>
    </citation>
    <scope>NUCLEOTIDE SEQUENCE [LARGE SCALE GENOMIC DNA]</scope>
    <source>
        <strain evidence="2 3">DSM 21851</strain>
    </source>
</reference>
<name>A0A327X1Y9_LARAB</name>
<keyword evidence="3" id="KW-1185">Reference proteome</keyword>
<evidence type="ECO:0000256" key="1">
    <source>
        <dbReference type="SAM" id="Phobius"/>
    </source>
</evidence>
<organism evidence="2 3">
    <name type="scientific">Larkinella arboricola</name>
    <dbReference type="NCBI Taxonomy" id="643671"/>
    <lineage>
        <taxon>Bacteria</taxon>
        <taxon>Pseudomonadati</taxon>
        <taxon>Bacteroidota</taxon>
        <taxon>Cytophagia</taxon>
        <taxon>Cytophagales</taxon>
        <taxon>Spirosomataceae</taxon>
        <taxon>Larkinella</taxon>
    </lineage>
</organism>